<dbReference type="Pfam" id="PF02517">
    <property type="entry name" value="Rce1-like"/>
    <property type="match status" value="1"/>
</dbReference>
<feature type="transmembrane region" description="Helical" evidence="2">
    <location>
        <begin position="135"/>
        <end position="157"/>
    </location>
</feature>
<feature type="domain" description="CAAX prenyl protease 2/Lysostaphin resistance protein A-like" evidence="3">
    <location>
        <begin position="129"/>
        <end position="222"/>
    </location>
</feature>
<dbReference type="InterPro" id="IPR003675">
    <property type="entry name" value="Rce1/LyrA-like_dom"/>
</dbReference>
<dbReference type="GO" id="GO:0080120">
    <property type="term" value="P:CAAX-box protein maturation"/>
    <property type="evidence" value="ECO:0007669"/>
    <property type="project" value="UniProtKB-ARBA"/>
</dbReference>
<feature type="transmembrane region" description="Helical" evidence="2">
    <location>
        <begin position="47"/>
        <end position="66"/>
    </location>
</feature>
<feature type="transmembrane region" description="Helical" evidence="2">
    <location>
        <begin position="87"/>
        <end position="109"/>
    </location>
</feature>
<keyword evidence="4" id="KW-0482">Metalloprotease</keyword>
<keyword evidence="5" id="KW-1185">Reference proteome</keyword>
<protein>
    <submittedName>
        <fullName evidence="4">CPBP family intramembrane metalloprotease</fullName>
    </submittedName>
</protein>
<evidence type="ECO:0000313" key="4">
    <source>
        <dbReference type="EMBL" id="MTV82100.1"/>
    </source>
</evidence>
<dbReference type="GO" id="GO:0004175">
    <property type="term" value="F:endopeptidase activity"/>
    <property type="evidence" value="ECO:0007669"/>
    <property type="project" value="UniProtKB-ARBA"/>
</dbReference>
<gene>
    <name evidence="4" type="ORF">GM612_05465</name>
</gene>
<evidence type="ECO:0000313" key="5">
    <source>
        <dbReference type="Proteomes" id="UP000466388"/>
    </source>
</evidence>
<keyword evidence="4" id="KW-0378">Hydrolase</keyword>
<proteinExistence type="inferred from homology"/>
<evidence type="ECO:0000256" key="1">
    <source>
        <dbReference type="ARBA" id="ARBA00009067"/>
    </source>
</evidence>
<evidence type="ECO:0000259" key="3">
    <source>
        <dbReference type="Pfam" id="PF02517"/>
    </source>
</evidence>
<dbReference type="PANTHER" id="PTHR36435">
    <property type="entry name" value="SLR1288 PROTEIN"/>
    <property type="match status" value="1"/>
</dbReference>
<keyword evidence="2" id="KW-1133">Transmembrane helix</keyword>
<dbReference type="GO" id="GO:0008237">
    <property type="term" value="F:metallopeptidase activity"/>
    <property type="evidence" value="ECO:0007669"/>
    <property type="project" value="UniProtKB-KW"/>
</dbReference>
<dbReference type="GO" id="GO:0006508">
    <property type="term" value="P:proteolysis"/>
    <property type="evidence" value="ECO:0007669"/>
    <property type="project" value="UniProtKB-KW"/>
</dbReference>
<keyword evidence="2" id="KW-0472">Membrane</keyword>
<comment type="similarity">
    <text evidence="1">Belongs to the UPF0177 family.</text>
</comment>
<dbReference type="InterPro" id="IPR052710">
    <property type="entry name" value="CAAX_protease"/>
</dbReference>
<dbReference type="PANTHER" id="PTHR36435:SF1">
    <property type="entry name" value="CAAX AMINO TERMINAL PROTEASE FAMILY PROTEIN"/>
    <property type="match status" value="1"/>
</dbReference>
<reference evidence="4 5" key="1">
    <citation type="submission" date="2019-11" db="EMBL/GenBank/DDBJ databases">
        <title>Lactobacillus sp. nov. CRM56-3, isolated from fermented tea leaves.</title>
        <authorList>
            <person name="Phuengjayaem S."/>
            <person name="Tanasupawat S."/>
        </authorList>
    </citation>
    <scope>NUCLEOTIDE SEQUENCE [LARGE SCALE GENOMIC DNA]</scope>
    <source>
        <strain evidence="4 5">CRM56-3</strain>
    </source>
</reference>
<keyword evidence="4" id="KW-0645">Protease</keyword>
<feature type="transmembrane region" description="Helical" evidence="2">
    <location>
        <begin position="189"/>
        <end position="206"/>
    </location>
</feature>
<feature type="transmembrane region" description="Helical" evidence="2">
    <location>
        <begin position="164"/>
        <end position="183"/>
    </location>
</feature>
<sequence>MTKYLKRQSLRIGAFVLLIIVYLLNESLLEAATEYAGKNPGLANRFIGVMLITVAALLVLFTWLYNRQLKRYNPRQFGRKPFTRQRVARLILAFIIIYVVQVAWSQLIVHHLLPMPSNQTELESSIRQLPVWNNIYGVLIAPVFEEYIFRGFFFNFFFAKKSRLSTIFGVLISGLIFGYLHTLSFSVTTLLYASLGWVLAGTYLYFKDIRYSIALHFLNNLMSLI</sequence>
<name>A0A7X2XV54_9LACO</name>
<dbReference type="EMBL" id="WNJO01000005">
    <property type="protein sequence ID" value="MTV82100.1"/>
    <property type="molecule type" value="Genomic_DNA"/>
</dbReference>
<dbReference type="AlphaFoldDB" id="A0A7X2XV54"/>
<keyword evidence="2" id="KW-0812">Transmembrane</keyword>
<evidence type="ECO:0000256" key="2">
    <source>
        <dbReference type="SAM" id="Phobius"/>
    </source>
</evidence>
<dbReference type="Proteomes" id="UP000466388">
    <property type="component" value="Unassembled WGS sequence"/>
</dbReference>
<accession>A0A7X2XV54</accession>
<dbReference type="RefSeq" id="WP_155431375.1">
    <property type="nucleotide sequence ID" value="NZ_WNJO01000005.1"/>
</dbReference>
<comment type="caution">
    <text evidence="4">The sequence shown here is derived from an EMBL/GenBank/DDBJ whole genome shotgun (WGS) entry which is preliminary data.</text>
</comment>
<organism evidence="4 5">
    <name type="scientific">Secundilactobacillus folii</name>
    <dbReference type="NCBI Taxonomy" id="2678357"/>
    <lineage>
        <taxon>Bacteria</taxon>
        <taxon>Bacillati</taxon>
        <taxon>Bacillota</taxon>
        <taxon>Bacilli</taxon>
        <taxon>Lactobacillales</taxon>
        <taxon>Lactobacillaceae</taxon>
        <taxon>Secundilactobacillus</taxon>
    </lineage>
</organism>